<reference evidence="3" key="1">
    <citation type="submission" date="2012-03" db="EMBL/GenBank/DDBJ databases">
        <title>Complete genome of Caldisphaera lagunensis DSM 15908.</title>
        <authorList>
            <person name="Lucas S."/>
            <person name="Copeland A."/>
            <person name="Lapidus A."/>
            <person name="Glavina del Rio T."/>
            <person name="Dalin E."/>
            <person name="Tice H."/>
            <person name="Bruce D."/>
            <person name="Goodwin L."/>
            <person name="Pitluck S."/>
            <person name="Peters L."/>
            <person name="Mikhailova N."/>
            <person name="Teshima H."/>
            <person name="Kyrpides N."/>
            <person name="Mavromatis K."/>
            <person name="Ivanova N."/>
            <person name="Brettin T."/>
            <person name="Detter J.C."/>
            <person name="Han C."/>
            <person name="Larimer F."/>
            <person name="Land M."/>
            <person name="Hauser L."/>
            <person name="Markowitz V."/>
            <person name="Cheng J.-F."/>
            <person name="Hugenholtz P."/>
            <person name="Woyke T."/>
            <person name="Wu D."/>
            <person name="Spring S."/>
            <person name="Schroeder M."/>
            <person name="Brambilla E."/>
            <person name="Klenk H.-P."/>
            <person name="Eisen J.A."/>
        </authorList>
    </citation>
    <scope>NUCLEOTIDE SEQUENCE [LARGE SCALE GENOMIC DNA]</scope>
    <source>
        <strain evidence="3">DSM 15908 / JCM 11604 / IC-154</strain>
    </source>
</reference>
<sequence>MILSRFGHDSTIITKDLIIGVEIGIQSPEGLIPIIPKYVSCNKSSWKRHTLNFCRILLEYGPSGISDAIKNSKIKMIYDPIYRTQMPYIKQENILIYNNPKSVFKEIFLNSSNGLRYNEESIFNLINELDIDNIGITGSYALGMQFEGSDIDLVIYGEKNSELFYDIFKNKAKIIECKNSFGGVIINGPCIPWRRGLYKNKAYSWTGVPENIASHCNALNNYNRIEIPNKVKDLNITIPEGQIGALLYPPCVKDVNGRYVISFEYNAGYLLYMGGNLKISGLSNEKIIVIGVREYPGKISTQ</sequence>
<gene>
    <name evidence="2" type="ordered locus">Calag_1356</name>
</gene>
<dbReference type="InParanoid" id="L0ADD7"/>
<dbReference type="GO" id="GO:0016779">
    <property type="term" value="F:nucleotidyltransferase activity"/>
    <property type="evidence" value="ECO:0007669"/>
    <property type="project" value="InterPro"/>
</dbReference>
<dbReference type="STRING" id="1056495.Calag_1356"/>
<dbReference type="HOGENOM" id="CLU_1010480_0_0_2"/>
<dbReference type="RefSeq" id="WP_015232962.1">
    <property type="nucleotide sequence ID" value="NC_019791.1"/>
</dbReference>
<dbReference type="eggNOG" id="arCOG01831">
    <property type="taxonomic scope" value="Archaea"/>
</dbReference>
<dbReference type="AlphaFoldDB" id="L0ADD7"/>
<dbReference type="OrthoDB" id="18771at2157"/>
<evidence type="ECO:0000313" key="2">
    <source>
        <dbReference type="EMBL" id="AFZ71065.1"/>
    </source>
</evidence>
<evidence type="ECO:0000259" key="1">
    <source>
        <dbReference type="Pfam" id="PF01909"/>
    </source>
</evidence>
<name>L0ADD7_CALLD</name>
<dbReference type="Gene3D" id="3.30.460.10">
    <property type="entry name" value="Beta Polymerase, domain 2"/>
    <property type="match status" value="1"/>
</dbReference>
<protein>
    <submittedName>
        <fullName evidence="2">Nucleotidyltransferase family protein</fullName>
    </submittedName>
</protein>
<dbReference type="InterPro" id="IPR043519">
    <property type="entry name" value="NT_sf"/>
</dbReference>
<keyword evidence="2" id="KW-0808">Transferase</keyword>
<accession>L0ADD7</accession>
<dbReference type="Pfam" id="PF01909">
    <property type="entry name" value="NTP_transf_2"/>
    <property type="match status" value="1"/>
</dbReference>
<proteinExistence type="predicted"/>
<feature type="domain" description="Polymerase nucleotidyl transferase" evidence="1">
    <location>
        <begin position="131"/>
        <end position="184"/>
    </location>
</feature>
<evidence type="ECO:0000313" key="3">
    <source>
        <dbReference type="Proteomes" id="UP000010469"/>
    </source>
</evidence>
<dbReference type="EMBL" id="CP003378">
    <property type="protein sequence ID" value="AFZ71065.1"/>
    <property type="molecule type" value="Genomic_DNA"/>
</dbReference>
<dbReference type="InterPro" id="IPR002934">
    <property type="entry name" value="Polymerase_NTP_transf_dom"/>
</dbReference>
<dbReference type="GeneID" id="14212616"/>
<dbReference type="Proteomes" id="UP000010469">
    <property type="component" value="Chromosome"/>
</dbReference>
<keyword evidence="3" id="KW-1185">Reference proteome</keyword>
<dbReference type="KEGG" id="clg:Calag_1356"/>
<dbReference type="SUPFAM" id="SSF81301">
    <property type="entry name" value="Nucleotidyltransferase"/>
    <property type="match status" value="1"/>
</dbReference>
<organism evidence="2 3">
    <name type="scientific">Caldisphaera lagunensis (strain DSM 15908 / JCM 11604 / ANMR 0165 / IC-154)</name>
    <dbReference type="NCBI Taxonomy" id="1056495"/>
    <lineage>
        <taxon>Archaea</taxon>
        <taxon>Thermoproteota</taxon>
        <taxon>Thermoprotei</taxon>
        <taxon>Acidilobales</taxon>
        <taxon>Caldisphaeraceae</taxon>
        <taxon>Caldisphaera</taxon>
    </lineage>
</organism>